<dbReference type="PANTHER" id="PTHR47939">
    <property type="entry name" value="MEMBRANE-ASSOCIATED SALT-INDUCIBLE PROTEIN-LIKE"/>
    <property type="match status" value="1"/>
</dbReference>
<dbReference type="EMBL" id="KZ451917">
    <property type="protein sequence ID" value="PKA62528.1"/>
    <property type="molecule type" value="Genomic_DNA"/>
</dbReference>
<evidence type="ECO:0000256" key="1">
    <source>
        <dbReference type="ARBA" id="ARBA00007626"/>
    </source>
</evidence>
<dbReference type="Pfam" id="PF01535">
    <property type="entry name" value="PPR"/>
    <property type="match status" value="2"/>
</dbReference>
<dbReference type="Gene3D" id="1.25.40.10">
    <property type="entry name" value="Tetratricopeptide repeat domain"/>
    <property type="match status" value="2"/>
</dbReference>
<feature type="repeat" description="PPR" evidence="3">
    <location>
        <begin position="213"/>
        <end position="247"/>
    </location>
</feature>
<dbReference type="GO" id="GO:0032259">
    <property type="term" value="P:methylation"/>
    <property type="evidence" value="ECO:0007669"/>
    <property type="project" value="UniProtKB-KW"/>
</dbReference>
<dbReference type="InterPro" id="IPR002885">
    <property type="entry name" value="PPR_rpt"/>
</dbReference>
<dbReference type="InterPro" id="IPR011990">
    <property type="entry name" value="TPR-like_helical_dom_sf"/>
</dbReference>
<dbReference type="PANTHER" id="PTHR47939:SF13">
    <property type="entry name" value="OS03G0201400 PROTEIN"/>
    <property type="match status" value="1"/>
</dbReference>
<dbReference type="AlphaFoldDB" id="A0A2I0B414"/>
<protein>
    <submittedName>
        <fullName evidence="4">Pentatricopeptide repeat-containing protein</fullName>
        <ecNumber evidence="4">2.1.1.204</ecNumber>
    </submittedName>
</protein>
<gene>
    <name evidence="4" type="ORF">AXF42_Ash009415</name>
</gene>
<evidence type="ECO:0000256" key="3">
    <source>
        <dbReference type="PROSITE-ProRule" id="PRU00708"/>
    </source>
</evidence>
<dbReference type="Pfam" id="PF13041">
    <property type="entry name" value="PPR_2"/>
    <property type="match status" value="1"/>
</dbReference>
<keyword evidence="4" id="KW-0489">Methyltransferase</keyword>
<feature type="repeat" description="PPR" evidence="3">
    <location>
        <begin position="248"/>
        <end position="282"/>
    </location>
</feature>
<reference evidence="4 5" key="1">
    <citation type="journal article" date="2017" name="Nature">
        <title>The Apostasia genome and the evolution of orchids.</title>
        <authorList>
            <person name="Zhang G.Q."/>
            <person name="Liu K.W."/>
            <person name="Li Z."/>
            <person name="Lohaus R."/>
            <person name="Hsiao Y.Y."/>
            <person name="Niu S.C."/>
            <person name="Wang J.Y."/>
            <person name="Lin Y.C."/>
            <person name="Xu Q."/>
            <person name="Chen L.J."/>
            <person name="Yoshida K."/>
            <person name="Fujiwara S."/>
            <person name="Wang Z.W."/>
            <person name="Zhang Y.Q."/>
            <person name="Mitsuda N."/>
            <person name="Wang M."/>
            <person name="Liu G.H."/>
            <person name="Pecoraro L."/>
            <person name="Huang H.X."/>
            <person name="Xiao X.J."/>
            <person name="Lin M."/>
            <person name="Wu X.Y."/>
            <person name="Wu W.L."/>
            <person name="Chen Y.Y."/>
            <person name="Chang S.B."/>
            <person name="Sakamoto S."/>
            <person name="Ohme-Takagi M."/>
            <person name="Yagi M."/>
            <person name="Zeng S.J."/>
            <person name="Shen C.Y."/>
            <person name="Yeh C.M."/>
            <person name="Luo Y.B."/>
            <person name="Tsai W.C."/>
            <person name="Van de Peer Y."/>
            <person name="Liu Z.J."/>
        </authorList>
    </citation>
    <scope>NUCLEOTIDE SEQUENCE [LARGE SCALE GENOMIC DNA]</scope>
    <source>
        <strain evidence="5">cv. Shenzhen</strain>
        <tissue evidence="4">Stem</tissue>
    </source>
</reference>
<evidence type="ECO:0000313" key="5">
    <source>
        <dbReference type="Proteomes" id="UP000236161"/>
    </source>
</evidence>
<dbReference type="Proteomes" id="UP000236161">
    <property type="component" value="Unassembled WGS sequence"/>
</dbReference>
<keyword evidence="5" id="KW-1185">Reference proteome</keyword>
<proteinExistence type="inferred from homology"/>
<organism evidence="4 5">
    <name type="scientific">Apostasia shenzhenica</name>
    <dbReference type="NCBI Taxonomy" id="1088818"/>
    <lineage>
        <taxon>Eukaryota</taxon>
        <taxon>Viridiplantae</taxon>
        <taxon>Streptophyta</taxon>
        <taxon>Embryophyta</taxon>
        <taxon>Tracheophyta</taxon>
        <taxon>Spermatophyta</taxon>
        <taxon>Magnoliopsida</taxon>
        <taxon>Liliopsida</taxon>
        <taxon>Asparagales</taxon>
        <taxon>Orchidaceae</taxon>
        <taxon>Apostasioideae</taxon>
        <taxon>Apostasia</taxon>
    </lineage>
</organism>
<dbReference type="PROSITE" id="PS51375">
    <property type="entry name" value="PPR"/>
    <property type="match status" value="2"/>
</dbReference>
<dbReference type="InterPro" id="IPR050667">
    <property type="entry name" value="PPR-containing_protein"/>
</dbReference>
<name>A0A2I0B414_9ASPA</name>
<dbReference type="EC" id="2.1.1.204" evidence="4"/>
<dbReference type="NCBIfam" id="TIGR00756">
    <property type="entry name" value="PPR"/>
    <property type="match status" value="2"/>
</dbReference>
<evidence type="ECO:0000313" key="4">
    <source>
        <dbReference type="EMBL" id="PKA62528.1"/>
    </source>
</evidence>
<sequence>MFTVRFKKSDPLTDPLTDPKIHYHVSRPNPPHVTMDPTAPARYSSRHCLPWLLGSSRRPELKRIAGAAASRRIGGRSVVSNASIVRAIKNPDSSPQQILSLFSAAVRNRGFRLNIRTYASLLPFLVFHRRLRAAELIVRQVPLSGPSILLPIASSAISAGIPASATARLLLSASPSDSAFSSLLRHVLQLGQVNLARSLLLFACPADLGFQLRVRHFAGVVREYCRRGMVEEAEELVAKMGQKGVAADCEIYNTMLTEICDRCCVDDGIGVLREMEEMGISPDVITFSTLMGRIGMEGRILGCNALFGRMLVMGISPDWPCYRILFAVYCRNRLLSDALRVLRVMKLDEFFEDWEADERMFLECGVEFEEIVLEIVLKRGFLGGFIG</sequence>
<dbReference type="GO" id="GO:0008168">
    <property type="term" value="F:methyltransferase activity"/>
    <property type="evidence" value="ECO:0007669"/>
    <property type="project" value="UniProtKB-KW"/>
</dbReference>
<comment type="similarity">
    <text evidence="1">Belongs to the PPR family. P subfamily.</text>
</comment>
<dbReference type="OrthoDB" id="185373at2759"/>
<keyword evidence="2" id="KW-0677">Repeat</keyword>
<accession>A0A2I0B414</accession>
<evidence type="ECO:0000256" key="2">
    <source>
        <dbReference type="ARBA" id="ARBA00022737"/>
    </source>
</evidence>
<keyword evidence="4" id="KW-0808">Transferase</keyword>